<gene>
    <name evidence="1" type="ORF">KCU98_g20277</name>
</gene>
<comment type="caution">
    <text evidence="1">The sequence shown here is derived from an EMBL/GenBank/DDBJ whole genome shotgun (WGS) entry which is preliminary data.</text>
</comment>
<protein>
    <submittedName>
        <fullName evidence="1">Uncharacterized protein</fullName>
    </submittedName>
</protein>
<dbReference type="Proteomes" id="UP000729357">
    <property type="component" value="Unassembled WGS sequence"/>
</dbReference>
<accession>A0A9P8F4E7</accession>
<evidence type="ECO:0000313" key="2">
    <source>
        <dbReference type="Proteomes" id="UP000729357"/>
    </source>
</evidence>
<dbReference type="EMBL" id="JAHFXS010006331">
    <property type="protein sequence ID" value="KAG9933052.1"/>
    <property type="molecule type" value="Genomic_DNA"/>
</dbReference>
<feature type="non-terminal residue" evidence="1">
    <location>
        <position position="127"/>
    </location>
</feature>
<proteinExistence type="predicted"/>
<reference evidence="1" key="1">
    <citation type="journal article" date="2021" name="J Fungi (Basel)">
        <title>Virulence traits and population genomics of the black yeast Aureobasidium melanogenum.</title>
        <authorList>
            <person name="Cernosa A."/>
            <person name="Sun X."/>
            <person name="Gostincar C."/>
            <person name="Fang C."/>
            <person name="Gunde-Cimerman N."/>
            <person name="Song Z."/>
        </authorList>
    </citation>
    <scope>NUCLEOTIDE SEQUENCE</scope>
    <source>
        <strain evidence="1">EXF-9298</strain>
    </source>
</reference>
<sequence length="127" mass="14287">MLAAPIAPKRLTKLDVFVKQVQQVGLQETAKTSQSRQRSMIRVTLEIGTGPQRRILIASSNGEYSDSSAGVRTGEIDLSPQEMGKVWLVIERMFTPMDSQGEMFEIETFTDAPDTVDIGVWRRWEVD</sequence>
<keyword evidence="2" id="KW-1185">Reference proteome</keyword>
<dbReference type="AlphaFoldDB" id="A0A9P8F4E7"/>
<dbReference type="Pfam" id="PF25435">
    <property type="entry name" value="PalB_C"/>
    <property type="match status" value="1"/>
</dbReference>
<organism evidence="1 2">
    <name type="scientific">Aureobasidium melanogenum</name>
    <name type="common">Aureobasidium pullulans var. melanogenum</name>
    <dbReference type="NCBI Taxonomy" id="46634"/>
    <lineage>
        <taxon>Eukaryota</taxon>
        <taxon>Fungi</taxon>
        <taxon>Dikarya</taxon>
        <taxon>Ascomycota</taxon>
        <taxon>Pezizomycotina</taxon>
        <taxon>Dothideomycetes</taxon>
        <taxon>Dothideomycetidae</taxon>
        <taxon>Dothideales</taxon>
        <taxon>Saccotheciaceae</taxon>
        <taxon>Aureobasidium</taxon>
    </lineage>
</organism>
<evidence type="ECO:0000313" key="1">
    <source>
        <dbReference type="EMBL" id="KAG9933052.1"/>
    </source>
</evidence>
<reference evidence="1" key="2">
    <citation type="submission" date="2021-08" db="EMBL/GenBank/DDBJ databases">
        <authorList>
            <person name="Gostincar C."/>
            <person name="Sun X."/>
            <person name="Song Z."/>
            <person name="Gunde-Cimerman N."/>
        </authorList>
    </citation>
    <scope>NUCLEOTIDE SEQUENCE</scope>
    <source>
        <strain evidence="1">EXF-9298</strain>
    </source>
</reference>
<name>A0A9P8F4E7_AURME</name>